<sequence length="75" mass="7929">MMARVHLGTPVKYGADDDLKSGGAGGDVKRKWASNDLWLESVIFGVVAGKTLGPLVRVDGGGCQQGVFFRSSYKA</sequence>
<dbReference type="AlphaFoldDB" id="A0A2P5DTC7"/>
<accession>A0A2P5DTC7</accession>
<evidence type="ECO:0000313" key="2">
    <source>
        <dbReference type="Proteomes" id="UP000237000"/>
    </source>
</evidence>
<dbReference type="InParanoid" id="A0A2P5DTC7"/>
<reference evidence="2" key="1">
    <citation type="submission" date="2016-06" db="EMBL/GenBank/DDBJ databases">
        <title>Parallel loss of symbiosis genes in relatives of nitrogen-fixing non-legume Parasponia.</title>
        <authorList>
            <person name="Van Velzen R."/>
            <person name="Holmer R."/>
            <person name="Bu F."/>
            <person name="Rutten L."/>
            <person name="Van Zeijl A."/>
            <person name="Liu W."/>
            <person name="Santuari L."/>
            <person name="Cao Q."/>
            <person name="Sharma T."/>
            <person name="Shen D."/>
            <person name="Roswanjaya Y."/>
            <person name="Wardhani T."/>
            <person name="Kalhor M.S."/>
            <person name="Jansen J."/>
            <person name="Van den Hoogen J."/>
            <person name="Gungor B."/>
            <person name="Hartog M."/>
            <person name="Hontelez J."/>
            <person name="Verver J."/>
            <person name="Yang W.-C."/>
            <person name="Schijlen E."/>
            <person name="Repin R."/>
            <person name="Schilthuizen M."/>
            <person name="Schranz E."/>
            <person name="Heidstra R."/>
            <person name="Miyata K."/>
            <person name="Fedorova E."/>
            <person name="Kohlen W."/>
            <person name="Bisseling T."/>
            <person name="Smit S."/>
            <person name="Geurts R."/>
        </authorList>
    </citation>
    <scope>NUCLEOTIDE SEQUENCE [LARGE SCALE GENOMIC DNA]</scope>
    <source>
        <strain evidence="2">cv. RG33-2</strain>
    </source>
</reference>
<organism evidence="1 2">
    <name type="scientific">Trema orientale</name>
    <name type="common">Charcoal tree</name>
    <name type="synonym">Celtis orientalis</name>
    <dbReference type="NCBI Taxonomy" id="63057"/>
    <lineage>
        <taxon>Eukaryota</taxon>
        <taxon>Viridiplantae</taxon>
        <taxon>Streptophyta</taxon>
        <taxon>Embryophyta</taxon>
        <taxon>Tracheophyta</taxon>
        <taxon>Spermatophyta</taxon>
        <taxon>Magnoliopsida</taxon>
        <taxon>eudicotyledons</taxon>
        <taxon>Gunneridae</taxon>
        <taxon>Pentapetalae</taxon>
        <taxon>rosids</taxon>
        <taxon>fabids</taxon>
        <taxon>Rosales</taxon>
        <taxon>Cannabaceae</taxon>
        <taxon>Trema</taxon>
    </lineage>
</organism>
<proteinExistence type="predicted"/>
<name>A0A2P5DTC7_TREOI</name>
<dbReference type="EMBL" id="JXTC01000250">
    <property type="protein sequence ID" value="PON76541.1"/>
    <property type="molecule type" value="Genomic_DNA"/>
</dbReference>
<comment type="caution">
    <text evidence="1">The sequence shown here is derived from an EMBL/GenBank/DDBJ whole genome shotgun (WGS) entry which is preliminary data.</text>
</comment>
<protein>
    <submittedName>
        <fullName evidence="1">Uncharacterized protein</fullName>
    </submittedName>
</protein>
<evidence type="ECO:0000313" key="1">
    <source>
        <dbReference type="EMBL" id="PON76541.1"/>
    </source>
</evidence>
<dbReference type="Proteomes" id="UP000237000">
    <property type="component" value="Unassembled WGS sequence"/>
</dbReference>
<dbReference type="OrthoDB" id="10301077at2759"/>
<keyword evidence="2" id="KW-1185">Reference proteome</keyword>
<gene>
    <name evidence="1" type="ORF">TorRG33x02_242350</name>
</gene>